<dbReference type="GO" id="GO:0004180">
    <property type="term" value="F:carboxypeptidase activity"/>
    <property type="evidence" value="ECO:0007669"/>
    <property type="project" value="UniProtKB-KW"/>
</dbReference>
<accession>A0A5N1IIC7</accession>
<gene>
    <name evidence="1" type="ORF">F0P94_17710</name>
</gene>
<dbReference type="SUPFAM" id="SSF49452">
    <property type="entry name" value="Starch-binding domain-like"/>
    <property type="match status" value="1"/>
</dbReference>
<dbReference type="Pfam" id="PF19765">
    <property type="entry name" value="DUF6252"/>
    <property type="match status" value="1"/>
</dbReference>
<protein>
    <submittedName>
        <fullName evidence="1">Carboxypeptidase regulatory-like domain-containing protein</fullName>
    </submittedName>
</protein>
<evidence type="ECO:0000313" key="1">
    <source>
        <dbReference type="EMBL" id="KAA9325423.1"/>
    </source>
</evidence>
<evidence type="ECO:0000313" key="2">
    <source>
        <dbReference type="Proteomes" id="UP000326570"/>
    </source>
</evidence>
<keyword evidence="2" id="KW-1185">Reference proteome</keyword>
<keyword evidence="1" id="KW-0121">Carboxypeptidase</keyword>
<keyword evidence="1" id="KW-0378">Hydrolase</keyword>
<dbReference type="AlphaFoldDB" id="A0A5N1IIC7"/>
<dbReference type="Gene3D" id="2.60.40.1120">
    <property type="entry name" value="Carboxypeptidase-like, regulatory domain"/>
    <property type="match status" value="1"/>
</dbReference>
<dbReference type="InterPro" id="IPR046219">
    <property type="entry name" value="DUF6252"/>
</dbReference>
<dbReference type="GO" id="GO:0030246">
    <property type="term" value="F:carbohydrate binding"/>
    <property type="evidence" value="ECO:0007669"/>
    <property type="project" value="InterPro"/>
</dbReference>
<comment type="caution">
    <text evidence="1">The sequence shown here is derived from an EMBL/GenBank/DDBJ whole genome shotgun (WGS) entry which is preliminary data.</text>
</comment>
<dbReference type="Proteomes" id="UP000326570">
    <property type="component" value="Unassembled WGS sequence"/>
</dbReference>
<keyword evidence="1" id="KW-0645">Protease</keyword>
<sequence>MKNIFLLCLFLFGSILVSCKKDKDDPKPTTGSIKATATPAGAATNMRLTRDNTTIEIAPNSSGVFQADNLQAGNYSVTFTPEIGYQGPPASNITVTAGNTTDMGTIGFVQPGSQFIGTMSASVNGKTWNSALHGGTVDGSGMGLTISGAAVSLTGTTETIMLNLPNITGLGTYSAPFDASAVYMVASITGTPLTWVSGSNCTITITNIDQVEQKISGTFSFTANPAPGSSASGNKTVTNGTFTNLVIQ</sequence>
<dbReference type="EMBL" id="VTWT01000012">
    <property type="protein sequence ID" value="KAA9325423.1"/>
    <property type="molecule type" value="Genomic_DNA"/>
</dbReference>
<dbReference type="RefSeq" id="WP_150905545.1">
    <property type="nucleotide sequence ID" value="NZ_VTWT01000012.1"/>
</dbReference>
<dbReference type="PROSITE" id="PS51257">
    <property type="entry name" value="PROKAR_LIPOPROTEIN"/>
    <property type="match status" value="1"/>
</dbReference>
<proteinExistence type="predicted"/>
<reference evidence="1 2" key="1">
    <citation type="submission" date="2019-09" db="EMBL/GenBank/DDBJ databases">
        <title>Genome sequence of Adhaeribacter sp. M2.</title>
        <authorList>
            <person name="Srinivasan S."/>
        </authorList>
    </citation>
    <scope>NUCLEOTIDE SEQUENCE [LARGE SCALE GENOMIC DNA]</scope>
    <source>
        <strain evidence="1 2">M2</strain>
    </source>
</reference>
<name>A0A5N1IIC7_9BACT</name>
<organism evidence="1 2">
    <name type="scientific">Adhaeribacter soli</name>
    <dbReference type="NCBI Taxonomy" id="2607655"/>
    <lineage>
        <taxon>Bacteria</taxon>
        <taxon>Pseudomonadati</taxon>
        <taxon>Bacteroidota</taxon>
        <taxon>Cytophagia</taxon>
        <taxon>Cytophagales</taxon>
        <taxon>Hymenobacteraceae</taxon>
        <taxon>Adhaeribacter</taxon>
    </lineage>
</organism>
<dbReference type="InterPro" id="IPR013784">
    <property type="entry name" value="Carb-bd-like_fold"/>
</dbReference>